<gene>
    <name evidence="1" type="ORF">L1987_44038</name>
</gene>
<sequence length="613" mass="68364">MLTFTLTVFYLLLLFTSSSSTTTTTAQPYNATDYYLFDCGSSSATTNSGRIWDSDEHSNFAPSNITTTSFSSTPLHRDPSVPQTPYSTARIFNTSSFTYKFPVSQGPKFLRLYFYPATYSDLNPNQSFFSVSSNGYSLLTNFSAFLAASFLTKTRSDAGVDGPRVPNFVKEFIIYVKDTQILNVTFTPSPNSYAFINGIEIVSMPDNLYYERSDLSHVSQTTGPIIDSKIALENFYRLNMGGGHISGDQDTGMYRSWDPDYNYIYGATIGLTPVYQKPITYTTETPNYTAPELVYQTQRSMGNQSAKYNLTWILPVDSGFYYKLRLHFCNLIPQYTKRRQVVFTIFINNQTADNEIDLFYLTQGSGYPVFKDYVVFVHDPDGSRGKQDLWVALHPSPRYEVYGDAYLNGLEAFKLSTGGSLASPNPEVNREYTPPRPASPVRKNTKKTPYAAIIGGVGLVVLTVLVFLLARVKHFALCGRPAINLGLPDEQVNLAELGKSCYQKGTLHEIIDQNLSGEIAPKCLMKFGEVVYSCLEKEGIARPAMNEVVWGLEFALQLQEDAEKTGGMVDEAVLENQQLSFSMQAEPATTDEYVLLGSTGEAIKHDTQRSNLS</sequence>
<comment type="caution">
    <text evidence="1">The sequence shown here is derived from an EMBL/GenBank/DDBJ whole genome shotgun (WGS) entry which is preliminary data.</text>
</comment>
<reference evidence="1 2" key="2">
    <citation type="journal article" date="2022" name="Mol. Ecol. Resour.">
        <title>The genomes of chicory, endive, great burdock and yacon provide insights into Asteraceae paleo-polyploidization history and plant inulin production.</title>
        <authorList>
            <person name="Fan W."/>
            <person name="Wang S."/>
            <person name="Wang H."/>
            <person name="Wang A."/>
            <person name="Jiang F."/>
            <person name="Liu H."/>
            <person name="Zhao H."/>
            <person name="Xu D."/>
            <person name="Zhang Y."/>
        </authorList>
    </citation>
    <scope>NUCLEOTIDE SEQUENCE [LARGE SCALE GENOMIC DNA]</scope>
    <source>
        <strain evidence="2">cv. Yunnan</strain>
        <tissue evidence="1">Leaves</tissue>
    </source>
</reference>
<evidence type="ECO:0000313" key="1">
    <source>
        <dbReference type="EMBL" id="KAI3784930.1"/>
    </source>
</evidence>
<protein>
    <submittedName>
        <fullName evidence="1">Uncharacterized protein</fullName>
    </submittedName>
</protein>
<reference evidence="2" key="1">
    <citation type="journal article" date="2022" name="Mol. Ecol. Resour.">
        <title>The genomes of chicory, endive, great burdock and yacon provide insights into Asteraceae palaeo-polyploidization history and plant inulin production.</title>
        <authorList>
            <person name="Fan W."/>
            <person name="Wang S."/>
            <person name="Wang H."/>
            <person name="Wang A."/>
            <person name="Jiang F."/>
            <person name="Liu H."/>
            <person name="Zhao H."/>
            <person name="Xu D."/>
            <person name="Zhang Y."/>
        </authorList>
    </citation>
    <scope>NUCLEOTIDE SEQUENCE [LARGE SCALE GENOMIC DNA]</scope>
    <source>
        <strain evidence="2">cv. Yunnan</strain>
    </source>
</reference>
<dbReference type="EMBL" id="CM042031">
    <property type="protein sequence ID" value="KAI3784930.1"/>
    <property type="molecule type" value="Genomic_DNA"/>
</dbReference>
<organism evidence="1 2">
    <name type="scientific">Smallanthus sonchifolius</name>
    <dbReference type="NCBI Taxonomy" id="185202"/>
    <lineage>
        <taxon>Eukaryota</taxon>
        <taxon>Viridiplantae</taxon>
        <taxon>Streptophyta</taxon>
        <taxon>Embryophyta</taxon>
        <taxon>Tracheophyta</taxon>
        <taxon>Spermatophyta</taxon>
        <taxon>Magnoliopsida</taxon>
        <taxon>eudicotyledons</taxon>
        <taxon>Gunneridae</taxon>
        <taxon>Pentapetalae</taxon>
        <taxon>asterids</taxon>
        <taxon>campanulids</taxon>
        <taxon>Asterales</taxon>
        <taxon>Asteraceae</taxon>
        <taxon>Asteroideae</taxon>
        <taxon>Heliantheae alliance</taxon>
        <taxon>Millerieae</taxon>
        <taxon>Smallanthus</taxon>
    </lineage>
</organism>
<evidence type="ECO:0000313" key="2">
    <source>
        <dbReference type="Proteomes" id="UP001056120"/>
    </source>
</evidence>
<proteinExistence type="predicted"/>
<keyword evidence="2" id="KW-1185">Reference proteome</keyword>
<accession>A0ACB9GPA8</accession>
<dbReference type="Proteomes" id="UP001056120">
    <property type="component" value="Linkage Group LG14"/>
</dbReference>
<name>A0ACB9GPA8_9ASTR</name>